<dbReference type="SUPFAM" id="SSF50044">
    <property type="entry name" value="SH3-domain"/>
    <property type="match status" value="1"/>
</dbReference>
<evidence type="ECO:0000256" key="4">
    <source>
        <dbReference type="PROSITE-ProRule" id="PRU00192"/>
    </source>
</evidence>
<proteinExistence type="predicted"/>
<dbReference type="STRING" id="6277.A0A498S6S2"/>
<feature type="region of interest" description="Disordered" evidence="5">
    <location>
        <begin position="564"/>
        <end position="593"/>
    </location>
</feature>
<dbReference type="PANTHER" id="PTHR10829">
    <property type="entry name" value="CORTACTIN AND DREBRIN"/>
    <property type="match status" value="1"/>
</dbReference>
<feature type="domain" description="SH3" evidence="6">
    <location>
        <begin position="940"/>
        <end position="997"/>
    </location>
</feature>
<dbReference type="EMBL" id="UPTC01000218">
    <property type="protein sequence ID" value="VBB27360.1"/>
    <property type="molecule type" value="Genomic_DNA"/>
</dbReference>
<dbReference type="InterPro" id="IPR036028">
    <property type="entry name" value="SH3-like_dom_sf"/>
</dbReference>
<dbReference type="Pfam" id="PF02218">
    <property type="entry name" value="HS1_rep"/>
    <property type="match status" value="7"/>
</dbReference>
<dbReference type="InterPro" id="IPR000073">
    <property type="entry name" value="AB_hydrolase_1"/>
</dbReference>
<evidence type="ECO:0000313" key="8">
    <source>
        <dbReference type="Proteomes" id="UP000276991"/>
    </source>
</evidence>
<dbReference type="InterPro" id="IPR001452">
    <property type="entry name" value="SH3_domain"/>
</dbReference>
<dbReference type="InterPro" id="IPR003134">
    <property type="entry name" value="Hs1_Cortactin"/>
</dbReference>
<dbReference type="GO" id="GO:0030864">
    <property type="term" value="C:cortical actin cytoskeleton"/>
    <property type="evidence" value="ECO:0007669"/>
    <property type="project" value="TreeGrafter"/>
</dbReference>
<feature type="region of interest" description="Disordered" evidence="5">
    <location>
        <begin position="495"/>
        <end position="519"/>
    </location>
</feature>
<feature type="compositionally biased region" description="Basic and acidic residues" evidence="5">
    <location>
        <begin position="696"/>
        <end position="740"/>
    </location>
</feature>
<feature type="compositionally biased region" description="Basic and acidic residues" evidence="5">
    <location>
        <begin position="495"/>
        <end position="514"/>
    </location>
</feature>
<evidence type="ECO:0000256" key="2">
    <source>
        <dbReference type="ARBA" id="ARBA00022553"/>
    </source>
</evidence>
<dbReference type="SUPFAM" id="SSF53474">
    <property type="entry name" value="alpha/beta-Hydrolases"/>
    <property type="match status" value="1"/>
</dbReference>
<dbReference type="GO" id="GO:0016477">
    <property type="term" value="P:cell migration"/>
    <property type="evidence" value="ECO:0007669"/>
    <property type="project" value="TreeGrafter"/>
</dbReference>
<keyword evidence="2" id="KW-0597">Phosphoprotein</keyword>
<reference evidence="7 8" key="1">
    <citation type="submission" date="2018-08" db="EMBL/GenBank/DDBJ databases">
        <authorList>
            <person name="Laetsch R D."/>
            <person name="Stevens L."/>
            <person name="Kumar S."/>
            <person name="Blaxter L. M."/>
        </authorList>
    </citation>
    <scope>NUCLEOTIDE SEQUENCE [LARGE SCALE GENOMIC DNA]</scope>
</reference>
<dbReference type="GO" id="GO:0005886">
    <property type="term" value="C:plasma membrane"/>
    <property type="evidence" value="ECO:0007669"/>
    <property type="project" value="TreeGrafter"/>
</dbReference>
<feature type="compositionally biased region" description="Basic and acidic residues" evidence="5">
    <location>
        <begin position="748"/>
        <end position="760"/>
    </location>
</feature>
<name>A0A498S6S2_ACAVI</name>
<dbReference type="GO" id="GO:0030833">
    <property type="term" value="P:regulation of actin filament polymerization"/>
    <property type="evidence" value="ECO:0007669"/>
    <property type="project" value="TreeGrafter"/>
</dbReference>
<evidence type="ECO:0000256" key="5">
    <source>
        <dbReference type="SAM" id="MobiDB-lite"/>
    </source>
</evidence>
<dbReference type="PRINTS" id="PR00452">
    <property type="entry name" value="SH3DOMAIN"/>
</dbReference>
<evidence type="ECO:0000313" key="7">
    <source>
        <dbReference type="EMBL" id="VBB27360.1"/>
    </source>
</evidence>
<feature type="compositionally biased region" description="Polar residues" evidence="5">
    <location>
        <begin position="802"/>
        <end position="812"/>
    </location>
</feature>
<protein>
    <recommendedName>
        <fullName evidence="6">SH3 domain-containing protein</fullName>
    </recommendedName>
</protein>
<dbReference type="GO" id="GO:0030427">
    <property type="term" value="C:site of polarized growth"/>
    <property type="evidence" value="ECO:0007669"/>
    <property type="project" value="TreeGrafter"/>
</dbReference>
<dbReference type="AlphaFoldDB" id="A0A498S6S2"/>
<evidence type="ECO:0000256" key="3">
    <source>
        <dbReference type="ARBA" id="ARBA00022737"/>
    </source>
</evidence>
<dbReference type="Gene3D" id="3.40.50.1820">
    <property type="entry name" value="alpha/beta hydrolase"/>
    <property type="match status" value="1"/>
</dbReference>
<gene>
    <name evidence="7" type="ORF">NAV_LOCUS2190</name>
</gene>
<dbReference type="PROSITE" id="PS50002">
    <property type="entry name" value="SH3"/>
    <property type="match status" value="1"/>
</dbReference>
<keyword evidence="8" id="KW-1185">Reference proteome</keyword>
<feature type="region of interest" description="Disordered" evidence="5">
    <location>
        <begin position="638"/>
        <end position="773"/>
    </location>
</feature>
<dbReference type="SMART" id="SM00326">
    <property type="entry name" value="SH3"/>
    <property type="match status" value="1"/>
</dbReference>
<organism evidence="7 8">
    <name type="scientific">Acanthocheilonema viteae</name>
    <name type="common">Filarial nematode worm</name>
    <name type="synonym">Dipetalonema viteae</name>
    <dbReference type="NCBI Taxonomy" id="6277"/>
    <lineage>
        <taxon>Eukaryota</taxon>
        <taxon>Metazoa</taxon>
        <taxon>Ecdysozoa</taxon>
        <taxon>Nematoda</taxon>
        <taxon>Chromadorea</taxon>
        <taxon>Rhabditida</taxon>
        <taxon>Spirurina</taxon>
        <taxon>Spiruromorpha</taxon>
        <taxon>Filarioidea</taxon>
        <taxon>Onchocercidae</taxon>
        <taxon>Acanthocheilonema</taxon>
    </lineage>
</organism>
<dbReference type="CDD" id="cd11959">
    <property type="entry name" value="SH3_Cortactin"/>
    <property type="match status" value="1"/>
</dbReference>
<feature type="compositionally biased region" description="Basic and acidic residues" evidence="5">
    <location>
        <begin position="647"/>
        <end position="668"/>
    </location>
</feature>
<keyword evidence="1 4" id="KW-0728">SH3 domain</keyword>
<dbReference type="PROSITE" id="PS51090">
    <property type="entry name" value="CORTACTIN"/>
    <property type="match status" value="7"/>
</dbReference>
<evidence type="ECO:0000256" key="1">
    <source>
        <dbReference type="ARBA" id="ARBA00022443"/>
    </source>
</evidence>
<feature type="compositionally biased region" description="Basic and acidic residues" evidence="5">
    <location>
        <begin position="564"/>
        <end position="578"/>
    </location>
</feature>
<dbReference type="InterPro" id="IPR029058">
    <property type="entry name" value="AB_hydrolase_fold"/>
</dbReference>
<dbReference type="Proteomes" id="UP000276991">
    <property type="component" value="Unassembled WGS sequence"/>
</dbReference>
<dbReference type="GO" id="GO:0005884">
    <property type="term" value="C:actin filament"/>
    <property type="evidence" value="ECO:0007669"/>
    <property type="project" value="TreeGrafter"/>
</dbReference>
<dbReference type="FunFam" id="2.30.30.40:FF:000398">
    <property type="entry name" value="Hematopoietic cell-specific Lyn substrate 1"/>
    <property type="match status" value="1"/>
</dbReference>
<dbReference type="PANTHER" id="PTHR10829:SF23">
    <property type="entry name" value="CORTACTIN, ISOFORM A"/>
    <property type="match status" value="1"/>
</dbReference>
<dbReference type="Gene3D" id="2.30.30.40">
    <property type="entry name" value="SH3 Domains"/>
    <property type="match status" value="1"/>
</dbReference>
<keyword evidence="3" id="KW-0677">Repeat</keyword>
<accession>A0A498S6S2</accession>
<dbReference type="GO" id="GO:0051015">
    <property type="term" value="F:actin filament binding"/>
    <property type="evidence" value="ECO:0007669"/>
    <property type="project" value="TreeGrafter"/>
</dbReference>
<sequence length="997" mass="113729">MTEAIKNGCEAVLNEKNEEISNHEIIELSTMIDKQKIGCYAKDFPEKLLNFFNPDNYTIICIDPPGYGKSRPPDRQQEVNRCMKDASFCIKLMQQLNLTPFVVLGWSEGSRTAIHVAEQGKKQLVEGAILMAAGTRIDQRGARIFRGMRNTDQWLPDAMEVYLKHYPKEFVEKQWADLCDVVQQVYDLLGGRFPSDYLLPNLKIPVLVMIGGMDRFCADPKYFETVIANCRIEKHSLGGHDFYLKYPRWFTDKQFAPLKSSNAKRSVSAERYVRSPFNMQQFSRGVGPSYVTVSTQHLCGQHPSFEYSLAEELRKCVYQQFIFFVSMWRTQVAVNLTRKEKLKQQQEEMDDWDTDPDFVNDVSEKEGRWGAKTIEGSGHQESVSLDQLRKEARKAAEMPKASEGYGGKFGIQKDRMDKCAKTWEYAGKVDKHASQKDYAKGFGGKYGVELDRRDKSAAGWDEKMVLSKHGSQIDYAKGFGGKYGVETDRKDKSALGWDEHEKLPQHESQTDYKKGFGGKFGIQEDRKDKSAHGWEEHEKLQQHESQIDYKKGFGGKFGVQEDRKDKSAVGWDEHEKLSTHQSQVDYKKGFGGKFGIQEDRKDKSAVGWDNYEKLEQHESQTDYKKGFGGLFGLQEDRQDKSAVGYQQHEEFAHESQKDCARGKTREQSAQRSTLSAASKGRALNLRAKFEQLSVAKNDEKVLQERERRKREDEQLRKQQQEEEEERQKKIAEEWKRREELEQQMDPKTIQEEIRKHEQLHHTGGAPKRHSRAPPGAVAIMPGIVGSPSKYETSIESHVFSETENVSATSEKSPPQPVKLPLLNPPSNKIFNGMERHASHRDEKNEDIQNWNNELRNNFESISVHPEIETLATERGMSGGNRYDLVPGDNAVPSPAPVTQSLLETTTMHNEGHEVSPLERELSKIAAVSDPLSSPTHPLGSTGLTAVAIYDYQKQDDDEISFDPDDIITNIDQVDAGWWRGLCNGQYGLFPSNYVELR</sequence>
<dbReference type="InterPro" id="IPR035716">
    <property type="entry name" value="Cortactin_SH3"/>
</dbReference>
<dbReference type="Pfam" id="PF00018">
    <property type="entry name" value="SH3_1"/>
    <property type="match status" value="1"/>
</dbReference>
<evidence type="ECO:0000259" key="6">
    <source>
        <dbReference type="PROSITE" id="PS50002"/>
    </source>
</evidence>
<feature type="region of interest" description="Disordered" evidence="5">
    <location>
        <begin position="802"/>
        <end position="825"/>
    </location>
</feature>
<dbReference type="OrthoDB" id="5971719at2759"/>
<dbReference type="Pfam" id="PF00561">
    <property type="entry name" value="Abhydrolase_1"/>
    <property type="match status" value="1"/>
</dbReference>